<dbReference type="Gene3D" id="1.10.510.10">
    <property type="entry name" value="Transferase(Phosphotransferase) domain 1"/>
    <property type="match status" value="1"/>
</dbReference>
<evidence type="ECO:0000256" key="12">
    <source>
        <dbReference type="ARBA" id="ARBA00022989"/>
    </source>
</evidence>
<proteinExistence type="predicted"/>
<dbReference type="PANTHER" id="PTHR46008">
    <property type="entry name" value="LEAF RUST 10 DISEASE-RESISTANCE LOCUS RECEPTOR-LIKE PROTEIN KINASE-LIKE 1.4"/>
    <property type="match status" value="1"/>
</dbReference>
<reference evidence="23" key="1">
    <citation type="submission" date="2013-08" db="EMBL/GenBank/DDBJ databases">
        <title>Oryza genome evolution.</title>
        <authorList>
            <person name="Wing R.A."/>
            <person name="Panaud O."/>
            <person name="Oliveira A.C."/>
        </authorList>
    </citation>
    <scope>NUCLEOTIDE SEQUENCE</scope>
</reference>
<dbReference type="GO" id="GO:0030247">
    <property type="term" value="F:polysaccharide binding"/>
    <property type="evidence" value="ECO:0007669"/>
    <property type="project" value="InterPro"/>
</dbReference>
<evidence type="ECO:0000256" key="20">
    <source>
        <dbReference type="SAM" id="Phobius"/>
    </source>
</evidence>
<dbReference type="InterPro" id="IPR032872">
    <property type="entry name" value="WAK_assoc_C"/>
</dbReference>
<dbReference type="Pfam" id="PF14380">
    <property type="entry name" value="WAK_assoc"/>
    <property type="match status" value="1"/>
</dbReference>
<dbReference type="PROSITE" id="PS50011">
    <property type="entry name" value="PROTEIN_KINASE_DOM"/>
    <property type="match status" value="1"/>
</dbReference>
<feature type="signal peptide" evidence="21">
    <location>
        <begin position="1"/>
        <end position="25"/>
    </location>
</feature>
<keyword evidence="12 20" id="KW-1133">Transmembrane helix</keyword>
<evidence type="ECO:0000256" key="18">
    <source>
        <dbReference type="PROSITE-ProRule" id="PRU10141"/>
    </source>
</evidence>
<dbReference type="GO" id="GO:0004674">
    <property type="term" value="F:protein serine/threonine kinase activity"/>
    <property type="evidence" value="ECO:0007669"/>
    <property type="project" value="UniProtKB-KW"/>
</dbReference>
<evidence type="ECO:0000259" key="22">
    <source>
        <dbReference type="PROSITE" id="PS50011"/>
    </source>
</evidence>
<evidence type="ECO:0000256" key="3">
    <source>
        <dbReference type="ARBA" id="ARBA00022475"/>
    </source>
</evidence>
<keyword evidence="3" id="KW-1003">Cell membrane</keyword>
<dbReference type="InterPro" id="IPR025287">
    <property type="entry name" value="WAK_GUB"/>
</dbReference>
<evidence type="ECO:0000256" key="15">
    <source>
        <dbReference type="ARBA" id="ARBA00023180"/>
    </source>
</evidence>
<evidence type="ECO:0000256" key="11">
    <source>
        <dbReference type="ARBA" id="ARBA00022840"/>
    </source>
</evidence>
<name>A0A0D9YDF2_9ORYZ</name>
<evidence type="ECO:0000256" key="13">
    <source>
        <dbReference type="ARBA" id="ARBA00023136"/>
    </source>
</evidence>
<dbReference type="InterPro" id="IPR011009">
    <property type="entry name" value="Kinase-like_dom_sf"/>
</dbReference>
<dbReference type="EC" id="2.7.11.1" evidence="2"/>
<feature type="chain" id="PRO_5002350992" description="non-specific serine/threonine protein kinase" evidence="21">
    <location>
        <begin position="26"/>
        <end position="707"/>
    </location>
</feature>
<feature type="domain" description="Protein kinase" evidence="22">
    <location>
        <begin position="370"/>
        <end position="647"/>
    </location>
</feature>
<evidence type="ECO:0000256" key="8">
    <source>
        <dbReference type="ARBA" id="ARBA00022729"/>
    </source>
</evidence>
<dbReference type="Pfam" id="PF13947">
    <property type="entry name" value="GUB_WAK_bind"/>
    <property type="match status" value="1"/>
</dbReference>
<reference evidence="23" key="2">
    <citation type="submission" date="2015-04" db="UniProtKB">
        <authorList>
            <consortium name="EnsemblPlants"/>
        </authorList>
    </citation>
    <scope>IDENTIFICATION</scope>
</reference>
<keyword evidence="8 21" id="KW-0732">Signal</keyword>
<evidence type="ECO:0000256" key="6">
    <source>
        <dbReference type="ARBA" id="ARBA00022679"/>
    </source>
</evidence>
<dbReference type="SMART" id="SM00220">
    <property type="entry name" value="S_TKc"/>
    <property type="match status" value="1"/>
</dbReference>
<dbReference type="InterPro" id="IPR001245">
    <property type="entry name" value="Ser-Thr/Tyr_kinase_cat_dom"/>
</dbReference>
<dbReference type="Pfam" id="PF07714">
    <property type="entry name" value="PK_Tyr_Ser-Thr"/>
    <property type="match status" value="1"/>
</dbReference>
<evidence type="ECO:0000256" key="7">
    <source>
        <dbReference type="ARBA" id="ARBA00022692"/>
    </source>
</evidence>
<keyword evidence="10" id="KW-0418">Kinase</keyword>
<comment type="subcellular location">
    <subcellularLocation>
        <location evidence="1">Cell membrane</location>
        <topology evidence="1">Single-pass type I membrane protein</topology>
    </subcellularLocation>
</comment>
<dbReference type="FunFam" id="3.30.200.20:FF:000214">
    <property type="entry name" value="WAK1-OsWAK receptor-like cytoplasmic kinase (OsWAK-RLCK)"/>
    <property type="match status" value="1"/>
</dbReference>
<comment type="catalytic activity">
    <reaction evidence="16">
        <text>L-threonyl-[protein] + ATP = O-phospho-L-threonyl-[protein] + ADP + H(+)</text>
        <dbReference type="Rhea" id="RHEA:46608"/>
        <dbReference type="Rhea" id="RHEA-COMP:11060"/>
        <dbReference type="Rhea" id="RHEA-COMP:11605"/>
        <dbReference type="ChEBI" id="CHEBI:15378"/>
        <dbReference type="ChEBI" id="CHEBI:30013"/>
        <dbReference type="ChEBI" id="CHEBI:30616"/>
        <dbReference type="ChEBI" id="CHEBI:61977"/>
        <dbReference type="ChEBI" id="CHEBI:456216"/>
        <dbReference type="EC" id="2.7.11.1"/>
    </reaction>
</comment>
<dbReference type="GO" id="GO:0005886">
    <property type="term" value="C:plasma membrane"/>
    <property type="evidence" value="ECO:0007669"/>
    <property type="project" value="UniProtKB-SubCell"/>
</dbReference>
<keyword evidence="13 20" id="KW-0472">Membrane</keyword>
<dbReference type="AlphaFoldDB" id="A0A0D9YDF2"/>
<dbReference type="CDD" id="cd14066">
    <property type="entry name" value="STKc_IRAK"/>
    <property type="match status" value="1"/>
</dbReference>
<accession>A0A0D9YDF2</accession>
<evidence type="ECO:0000256" key="17">
    <source>
        <dbReference type="ARBA" id="ARBA00048679"/>
    </source>
</evidence>
<dbReference type="SUPFAM" id="SSF56112">
    <property type="entry name" value="Protein kinase-like (PK-like)"/>
    <property type="match status" value="1"/>
</dbReference>
<evidence type="ECO:0000256" key="9">
    <source>
        <dbReference type="ARBA" id="ARBA00022741"/>
    </source>
</evidence>
<dbReference type="Gene3D" id="3.30.200.20">
    <property type="entry name" value="Phosphorylase Kinase, domain 1"/>
    <property type="match status" value="1"/>
</dbReference>
<dbReference type="Gramene" id="OGLUM01G31070.3">
    <property type="protein sequence ID" value="OGLUM01G31070.3"/>
    <property type="gene ID" value="OGLUM01G31070"/>
</dbReference>
<feature type="region of interest" description="Disordered" evidence="19">
    <location>
        <begin position="327"/>
        <end position="346"/>
    </location>
</feature>
<evidence type="ECO:0000256" key="10">
    <source>
        <dbReference type="ARBA" id="ARBA00022777"/>
    </source>
</evidence>
<dbReference type="PROSITE" id="PS00107">
    <property type="entry name" value="PROTEIN_KINASE_ATP"/>
    <property type="match status" value="1"/>
</dbReference>
<evidence type="ECO:0000313" key="23">
    <source>
        <dbReference type="EnsemblPlants" id="OGLUM01G31070.3"/>
    </source>
</evidence>
<dbReference type="InterPro" id="IPR017441">
    <property type="entry name" value="Protein_kinase_ATP_BS"/>
</dbReference>
<evidence type="ECO:0000256" key="14">
    <source>
        <dbReference type="ARBA" id="ARBA00023170"/>
    </source>
</evidence>
<evidence type="ECO:0000256" key="21">
    <source>
        <dbReference type="SAM" id="SignalP"/>
    </source>
</evidence>
<keyword evidence="4" id="KW-0723">Serine/threonine-protein kinase</keyword>
<evidence type="ECO:0000256" key="19">
    <source>
        <dbReference type="SAM" id="MobiDB-lite"/>
    </source>
</evidence>
<feature type="region of interest" description="Disordered" evidence="19">
    <location>
        <begin position="654"/>
        <end position="687"/>
    </location>
</feature>
<dbReference type="PANTHER" id="PTHR46008:SF60">
    <property type="entry name" value="PROTEIN KINASE DOMAIN-CONTAINING PROTEIN"/>
    <property type="match status" value="1"/>
</dbReference>
<evidence type="ECO:0000256" key="16">
    <source>
        <dbReference type="ARBA" id="ARBA00047899"/>
    </source>
</evidence>
<keyword evidence="15" id="KW-0325">Glycoprotein</keyword>
<feature type="binding site" evidence="18">
    <location>
        <position position="398"/>
    </location>
    <ligand>
        <name>ATP</name>
        <dbReference type="ChEBI" id="CHEBI:30616"/>
    </ligand>
</feature>
<dbReference type="Proteomes" id="UP000026961">
    <property type="component" value="Chromosome 1"/>
</dbReference>
<dbReference type="GO" id="GO:0005524">
    <property type="term" value="F:ATP binding"/>
    <property type="evidence" value="ECO:0007669"/>
    <property type="project" value="UniProtKB-UniRule"/>
</dbReference>
<organism evidence="23">
    <name type="scientific">Oryza glumipatula</name>
    <dbReference type="NCBI Taxonomy" id="40148"/>
    <lineage>
        <taxon>Eukaryota</taxon>
        <taxon>Viridiplantae</taxon>
        <taxon>Streptophyta</taxon>
        <taxon>Embryophyta</taxon>
        <taxon>Tracheophyta</taxon>
        <taxon>Spermatophyta</taxon>
        <taxon>Magnoliopsida</taxon>
        <taxon>Liliopsida</taxon>
        <taxon>Poales</taxon>
        <taxon>Poaceae</taxon>
        <taxon>BOP clade</taxon>
        <taxon>Oryzoideae</taxon>
        <taxon>Oryzeae</taxon>
        <taxon>Oryzinae</taxon>
        <taxon>Oryza</taxon>
    </lineage>
</organism>
<dbReference type="FunFam" id="1.10.510.10:FF:000161">
    <property type="entry name" value="Wall-associated receptor kinase-like 20"/>
    <property type="match status" value="1"/>
</dbReference>
<keyword evidence="9 18" id="KW-0547">Nucleotide-binding</keyword>
<sequence length="707" mass="77760">MPLLLCRRRLLLLLLLLVAASHGDASGDTYDTSICLEKPTTCGNVSISYPFYLAKETQDINGSSNSYCGYPGLAIDCDNAQPILQLNGTEKYKVNNINYGNGSITNVSLVDQEVVDDSSGCPRVDHNVTFAQGSWLLFPAGMPLDYLVFFLGCSFPNLFLPPENIDPITCSLIGLTGQSYVLPKDQVPPGNWSQFCKTFEVPVVKYQQMDPKGDAWRKGGYGQVLRQGFPLSVNDSRRPPNCTQCEESKGRCGFSQAREFIGCLCPNGRVRSVRCEPSDLTTGSNSKTKIIAGVVGGGLSAVFALGLIATVFFVRKRKHKKVNSSSKLLKYSGSGGTPRSMGGDMESGSVKDLQTHLFSYEELEEATDSFNENRELGDGGFGTVYKGILRDGRVVAVKRLYNNSYRRVEQFVNEAAILSRLRHPNLVMFYGCTSSQSRELLLVYEFVANGTVADHLHGHRAQERALSWPLRLNIAVESAAALTYLHAIEPPIVHRDVKTTNILLDADFHVKVADFGLSRLFPLDVTHVSTAPQGTPGYVDPEYHQCYQLTDKSDVYSFGVVLVELISSKPAVDITRQRNEINLAGMAINRIQKSQLEELVDLELGYESDPATKKMMTMVAELAFRCLQQNGEMRPPIKEVLEGLKGVQDLCVMEKDGGKDKGPDPPLSPDTVHAQWDSRQTTPNTSQIKLKIAVATTSPEISVKPMA</sequence>
<evidence type="ECO:0000256" key="2">
    <source>
        <dbReference type="ARBA" id="ARBA00012513"/>
    </source>
</evidence>
<keyword evidence="24" id="KW-1185">Reference proteome</keyword>
<dbReference type="InterPro" id="IPR000719">
    <property type="entry name" value="Prot_kinase_dom"/>
</dbReference>
<dbReference type="EnsemblPlants" id="OGLUM01G31070.3">
    <property type="protein sequence ID" value="OGLUM01G31070.3"/>
    <property type="gene ID" value="OGLUM01G31070"/>
</dbReference>
<keyword evidence="11 18" id="KW-0067">ATP-binding</keyword>
<keyword evidence="5" id="KW-0597">Phosphoprotein</keyword>
<dbReference type="CDD" id="cd12087">
    <property type="entry name" value="TM_EGFR-like"/>
    <property type="match status" value="1"/>
</dbReference>
<evidence type="ECO:0000256" key="1">
    <source>
        <dbReference type="ARBA" id="ARBA00004251"/>
    </source>
</evidence>
<evidence type="ECO:0000256" key="4">
    <source>
        <dbReference type="ARBA" id="ARBA00022527"/>
    </source>
</evidence>
<protein>
    <recommendedName>
        <fullName evidence="2">non-specific serine/threonine protein kinase</fullName>
        <ecNumber evidence="2">2.7.11.1</ecNumber>
    </recommendedName>
</protein>
<evidence type="ECO:0000313" key="24">
    <source>
        <dbReference type="Proteomes" id="UP000026961"/>
    </source>
</evidence>
<keyword evidence="6" id="KW-0808">Transferase</keyword>
<feature type="compositionally biased region" description="Basic and acidic residues" evidence="19">
    <location>
        <begin position="654"/>
        <end position="663"/>
    </location>
</feature>
<dbReference type="PROSITE" id="PS00108">
    <property type="entry name" value="PROTEIN_KINASE_ST"/>
    <property type="match status" value="1"/>
</dbReference>
<dbReference type="InterPro" id="IPR008271">
    <property type="entry name" value="Ser/Thr_kinase_AS"/>
</dbReference>
<evidence type="ECO:0000256" key="5">
    <source>
        <dbReference type="ARBA" id="ARBA00022553"/>
    </source>
</evidence>
<keyword evidence="7 20" id="KW-0812">Transmembrane</keyword>
<feature type="transmembrane region" description="Helical" evidence="20">
    <location>
        <begin position="290"/>
        <end position="314"/>
    </location>
</feature>
<reference evidence="23" key="3">
    <citation type="submission" date="2018-05" db="EMBL/GenBank/DDBJ databases">
        <title>OgluRS3 (Oryza glumaepatula Reference Sequence Version 3).</title>
        <authorList>
            <person name="Zhang J."/>
            <person name="Kudrna D."/>
            <person name="Lee S."/>
            <person name="Talag J."/>
            <person name="Welchert J."/>
            <person name="Wing R.A."/>
        </authorList>
    </citation>
    <scope>NUCLEOTIDE SEQUENCE [LARGE SCALE GENOMIC DNA]</scope>
</reference>
<comment type="catalytic activity">
    <reaction evidence="17">
        <text>L-seryl-[protein] + ATP = O-phospho-L-seryl-[protein] + ADP + H(+)</text>
        <dbReference type="Rhea" id="RHEA:17989"/>
        <dbReference type="Rhea" id="RHEA-COMP:9863"/>
        <dbReference type="Rhea" id="RHEA-COMP:11604"/>
        <dbReference type="ChEBI" id="CHEBI:15378"/>
        <dbReference type="ChEBI" id="CHEBI:29999"/>
        <dbReference type="ChEBI" id="CHEBI:30616"/>
        <dbReference type="ChEBI" id="CHEBI:83421"/>
        <dbReference type="ChEBI" id="CHEBI:456216"/>
        <dbReference type="EC" id="2.7.11.1"/>
    </reaction>
</comment>
<feature type="compositionally biased region" description="Polar residues" evidence="19">
    <location>
        <begin position="677"/>
        <end position="687"/>
    </location>
</feature>
<keyword evidence="14" id="KW-0675">Receptor</keyword>